<dbReference type="Proteomes" id="UP001575652">
    <property type="component" value="Unassembled WGS sequence"/>
</dbReference>
<comment type="caution">
    <text evidence="2">The sequence shown here is derived from an EMBL/GenBank/DDBJ whole genome shotgun (WGS) entry which is preliminary data.</text>
</comment>
<dbReference type="NCBIfam" id="NF038396">
    <property type="entry name" value="NF038396 family protein"/>
    <property type="match status" value="1"/>
</dbReference>
<keyword evidence="1" id="KW-0812">Transmembrane</keyword>
<reference evidence="2 3" key="1">
    <citation type="submission" date="2024-09" db="EMBL/GenBank/DDBJ databases">
        <authorList>
            <person name="Salinas-Garcia M.A."/>
            <person name="Prieme A."/>
        </authorList>
    </citation>
    <scope>NUCLEOTIDE SEQUENCE [LARGE SCALE GENOMIC DNA]</scope>
    <source>
        <strain evidence="2 3">DSM 21081</strain>
    </source>
</reference>
<dbReference type="EMBL" id="JBHDLJ010000003">
    <property type="protein sequence ID" value="MFB0834086.1"/>
    <property type="molecule type" value="Genomic_DNA"/>
</dbReference>
<feature type="transmembrane region" description="Helical" evidence="1">
    <location>
        <begin position="15"/>
        <end position="38"/>
    </location>
</feature>
<keyword evidence="3" id="KW-1185">Reference proteome</keyword>
<name>A0ABV4UMB1_9MICC</name>
<keyword evidence="1" id="KW-1133">Transmembrane helix</keyword>
<sequence>MKEAFRTLANTPEPLFALGYMLFPLLALISAALGLWMIVTGQTIGGLVVLFTVTQALAFGAFWAIGRRRRILDAQ</sequence>
<accession>A0ABV4UMB1</accession>
<evidence type="ECO:0000313" key="2">
    <source>
        <dbReference type="EMBL" id="MFB0834086.1"/>
    </source>
</evidence>
<feature type="transmembrane region" description="Helical" evidence="1">
    <location>
        <begin position="44"/>
        <end position="65"/>
    </location>
</feature>
<gene>
    <name evidence="2" type="ORF">ACETWP_05735</name>
</gene>
<organism evidence="2 3">
    <name type="scientific">Arthrobacter halodurans</name>
    <dbReference type="NCBI Taxonomy" id="516699"/>
    <lineage>
        <taxon>Bacteria</taxon>
        <taxon>Bacillati</taxon>
        <taxon>Actinomycetota</taxon>
        <taxon>Actinomycetes</taxon>
        <taxon>Micrococcales</taxon>
        <taxon>Micrococcaceae</taxon>
        <taxon>Arthrobacter</taxon>
    </lineage>
</organism>
<dbReference type="InterPro" id="IPR059228">
    <property type="entry name" value="Integral_mb_put"/>
</dbReference>
<proteinExistence type="predicted"/>
<protein>
    <submittedName>
        <fullName evidence="2">NF038396 family protein</fullName>
    </submittedName>
</protein>
<dbReference type="RefSeq" id="WP_373971252.1">
    <property type="nucleotide sequence ID" value="NZ_JBHDLJ010000003.1"/>
</dbReference>
<evidence type="ECO:0000313" key="3">
    <source>
        <dbReference type="Proteomes" id="UP001575652"/>
    </source>
</evidence>
<keyword evidence="1" id="KW-0472">Membrane</keyword>
<evidence type="ECO:0000256" key="1">
    <source>
        <dbReference type="SAM" id="Phobius"/>
    </source>
</evidence>